<comment type="caution">
    <text evidence="1">The sequence shown here is derived from an EMBL/GenBank/DDBJ whole genome shotgun (WGS) entry which is preliminary data.</text>
</comment>
<organism evidence="1 2">
    <name type="scientific">Plakobranchus ocellatus</name>
    <dbReference type="NCBI Taxonomy" id="259542"/>
    <lineage>
        <taxon>Eukaryota</taxon>
        <taxon>Metazoa</taxon>
        <taxon>Spiralia</taxon>
        <taxon>Lophotrochozoa</taxon>
        <taxon>Mollusca</taxon>
        <taxon>Gastropoda</taxon>
        <taxon>Heterobranchia</taxon>
        <taxon>Euthyneura</taxon>
        <taxon>Panpulmonata</taxon>
        <taxon>Sacoglossa</taxon>
        <taxon>Placobranchoidea</taxon>
        <taxon>Plakobranchidae</taxon>
        <taxon>Plakobranchus</taxon>
    </lineage>
</organism>
<keyword evidence="2" id="KW-1185">Reference proteome</keyword>
<sequence length="94" mass="10351">MGKVLQNKRGCSKREDSCQRCTARPIGTKEGEVSAVLCHLLSSCHSASWCVLLLENNTEHPRGNLLCSVYLESAIFPVTDSTLCRNNDLATKKL</sequence>
<dbReference type="AlphaFoldDB" id="A0AAV4AVT7"/>
<evidence type="ECO:0000313" key="2">
    <source>
        <dbReference type="Proteomes" id="UP000735302"/>
    </source>
</evidence>
<proteinExistence type="predicted"/>
<dbReference type="Proteomes" id="UP000735302">
    <property type="component" value="Unassembled WGS sequence"/>
</dbReference>
<evidence type="ECO:0000313" key="1">
    <source>
        <dbReference type="EMBL" id="GFO12490.1"/>
    </source>
</evidence>
<gene>
    <name evidence="1" type="ORF">PoB_003899500</name>
</gene>
<name>A0AAV4AVT7_9GAST</name>
<dbReference type="EMBL" id="BLXT01004423">
    <property type="protein sequence ID" value="GFO12490.1"/>
    <property type="molecule type" value="Genomic_DNA"/>
</dbReference>
<reference evidence="1 2" key="1">
    <citation type="journal article" date="2021" name="Elife">
        <title>Chloroplast acquisition without the gene transfer in kleptoplastic sea slugs, Plakobranchus ocellatus.</title>
        <authorList>
            <person name="Maeda T."/>
            <person name="Takahashi S."/>
            <person name="Yoshida T."/>
            <person name="Shimamura S."/>
            <person name="Takaki Y."/>
            <person name="Nagai Y."/>
            <person name="Toyoda A."/>
            <person name="Suzuki Y."/>
            <person name="Arimoto A."/>
            <person name="Ishii H."/>
            <person name="Satoh N."/>
            <person name="Nishiyama T."/>
            <person name="Hasebe M."/>
            <person name="Maruyama T."/>
            <person name="Minagawa J."/>
            <person name="Obokata J."/>
            <person name="Shigenobu S."/>
        </authorList>
    </citation>
    <scope>NUCLEOTIDE SEQUENCE [LARGE SCALE GENOMIC DNA]</scope>
</reference>
<protein>
    <submittedName>
        <fullName evidence="1">Uncharacterized protein</fullName>
    </submittedName>
</protein>
<accession>A0AAV4AVT7</accession>